<organism evidence="4 5">
    <name type="scientific">Candidatus Woesebacteria bacterium GW2011_GWC2_31_9</name>
    <dbReference type="NCBI Taxonomy" id="1618586"/>
    <lineage>
        <taxon>Bacteria</taxon>
        <taxon>Candidatus Woeseibacteriota</taxon>
    </lineage>
</organism>
<evidence type="ECO:0000256" key="1">
    <source>
        <dbReference type="ARBA" id="ARBA00006464"/>
    </source>
</evidence>
<evidence type="ECO:0000256" key="2">
    <source>
        <dbReference type="SAM" id="Phobius"/>
    </source>
</evidence>
<evidence type="ECO:0000313" key="5">
    <source>
        <dbReference type="Proteomes" id="UP000034803"/>
    </source>
</evidence>
<dbReference type="EMBL" id="LBOI01000017">
    <property type="protein sequence ID" value="KKP31051.1"/>
    <property type="molecule type" value="Genomic_DNA"/>
</dbReference>
<dbReference type="Pfam" id="PF02397">
    <property type="entry name" value="Bac_transf"/>
    <property type="match status" value="1"/>
</dbReference>
<feature type="domain" description="Bacterial sugar transferase" evidence="3">
    <location>
        <begin position="7"/>
        <end position="211"/>
    </location>
</feature>
<dbReference type="Proteomes" id="UP000034803">
    <property type="component" value="Unassembled WGS sequence"/>
</dbReference>
<keyword evidence="2" id="KW-1133">Transmembrane helix</keyword>
<dbReference type="AlphaFoldDB" id="A0A0F9YX71"/>
<dbReference type="InterPro" id="IPR003362">
    <property type="entry name" value="Bact_transf"/>
</dbReference>
<comment type="similarity">
    <text evidence="1">Belongs to the bacterial sugar transferase family.</text>
</comment>
<keyword evidence="2" id="KW-0472">Membrane</keyword>
<name>A0A0F9YX71_9BACT</name>
<sequence>MFFDIIKRTIDIVASIILLIVFSPIIIATAIAIKITSEGSIFVEKTNSHMKRLGKNGKTFRLYKFRSMILYGDILEKTHPKYKIAYIQKHSGGSYKPKKDPRVTKVGKFIRKHSIDEMPQLINVLMGDMSIVGPRPYLKEELDEQMEKYPGTEKYVKEMQKVKPGITGYWQVEGRSDVNFDKRIEMDAFYARKKSLFFDFLIIIKTPWVMISGRGAR</sequence>
<reference evidence="4 5" key="1">
    <citation type="journal article" date="2015" name="Nature">
        <title>rRNA introns, odd ribosomes, and small enigmatic genomes across a large radiation of phyla.</title>
        <authorList>
            <person name="Brown C.T."/>
            <person name="Hug L.A."/>
            <person name="Thomas B.C."/>
            <person name="Sharon I."/>
            <person name="Castelle C.J."/>
            <person name="Singh A."/>
            <person name="Wilkins M.J."/>
            <person name="Williams K.H."/>
            <person name="Banfield J.F."/>
        </authorList>
    </citation>
    <scope>NUCLEOTIDE SEQUENCE [LARGE SCALE GENOMIC DNA]</scope>
</reference>
<keyword evidence="4" id="KW-0808">Transferase</keyword>
<dbReference type="PANTHER" id="PTHR30576:SF0">
    <property type="entry name" value="UNDECAPRENYL-PHOSPHATE N-ACETYLGALACTOSAMINYL 1-PHOSPHATE TRANSFERASE-RELATED"/>
    <property type="match status" value="1"/>
</dbReference>
<comment type="caution">
    <text evidence="4">The sequence shown here is derived from an EMBL/GenBank/DDBJ whole genome shotgun (WGS) entry which is preliminary data.</text>
</comment>
<dbReference type="PATRIC" id="fig|1618586.3.peg.804"/>
<feature type="transmembrane region" description="Helical" evidence="2">
    <location>
        <begin position="12"/>
        <end position="33"/>
    </location>
</feature>
<keyword evidence="2" id="KW-0812">Transmembrane</keyword>
<evidence type="ECO:0000313" key="4">
    <source>
        <dbReference type="EMBL" id="KKP31051.1"/>
    </source>
</evidence>
<dbReference type="PANTHER" id="PTHR30576">
    <property type="entry name" value="COLANIC BIOSYNTHESIS UDP-GLUCOSE LIPID CARRIER TRANSFERASE"/>
    <property type="match status" value="1"/>
</dbReference>
<gene>
    <name evidence="4" type="ORF">UR21_C0017G0009</name>
</gene>
<protein>
    <submittedName>
        <fullName evidence="4">Undecaprenyl-phosphate galactose phosphotransferase</fullName>
    </submittedName>
</protein>
<dbReference type="GO" id="GO:0016780">
    <property type="term" value="F:phosphotransferase activity, for other substituted phosphate groups"/>
    <property type="evidence" value="ECO:0007669"/>
    <property type="project" value="TreeGrafter"/>
</dbReference>
<accession>A0A0F9YX71</accession>
<evidence type="ECO:0000259" key="3">
    <source>
        <dbReference type="Pfam" id="PF02397"/>
    </source>
</evidence>
<proteinExistence type="inferred from homology"/>